<evidence type="ECO:0000313" key="2">
    <source>
        <dbReference type="EMBL" id="MEC3888898.1"/>
    </source>
</evidence>
<name>A0AAJ2X513_XANCA</name>
<dbReference type="RefSeq" id="WP_228426963.1">
    <property type="nucleotide sequence ID" value="NZ_JAJFNJ020000003.1"/>
</dbReference>
<reference evidence="2" key="1">
    <citation type="submission" date="2021-10" db="EMBL/GenBank/DDBJ databases">
        <authorList>
            <person name="Hussein R."/>
            <person name="Harrison J."/>
            <person name="Studholme D.J."/>
            <person name="Vicente J."/>
            <person name="Grant M."/>
        </authorList>
    </citation>
    <scope>NUCLEOTIDE SEQUENCE</scope>
    <source>
        <strain evidence="2">NCPPB 2970</strain>
    </source>
</reference>
<proteinExistence type="predicted"/>
<reference evidence="2" key="2">
    <citation type="submission" date="2024-01" db="EMBL/GenBank/DDBJ databases">
        <title>Long-read genome sequencing of X. campestris pv. papavericola.</title>
        <authorList>
            <person name="Hussain R.M.F."/>
            <person name="Greer S."/>
            <person name="Harrison J."/>
            <person name="Grant M."/>
            <person name="Vicente J."/>
            <person name="Studholme D.J."/>
        </authorList>
    </citation>
    <scope>NUCLEOTIDE SEQUENCE</scope>
    <source>
        <strain evidence="2">NCPPB 2970</strain>
    </source>
</reference>
<organism evidence="2 3">
    <name type="scientific">Xanthomonas campestris pv. papavericola</name>
    <dbReference type="NCBI Taxonomy" id="487881"/>
    <lineage>
        <taxon>Bacteria</taxon>
        <taxon>Pseudomonadati</taxon>
        <taxon>Pseudomonadota</taxon>
        <taxon>Gammaproteobacteria</taxon>
        <taxon>Lysobacterales</taxon>
        <taxon>Lysobacteraceae</taxon>
        <taxon>Xanthomonas</taxon>
    </lineage>
</organism>
<gene>
    <name evidence="2" type="ORF">LLE72_014375</name>
</gene>
<dbReference type="AlphaFoldDB" id="A0AAJ2X513"/>
<dbReference type="EMBL" id="JAJFNJ020000003">
    <property type="protein sequence ID" value="MEC3888898.1"/>
    <property type="molecule type" value="Genomic_DNA"/>
</dbReference>
<feature type="region of interest" description="Disordered" evidence="1">
    <location>
        <begin position="140"/>
        <end position="163"/>
    </location>
</feature>
<evidence type="ECO:0000256" key="1">
    <source>
        <dbReference type="SAM" id="MobiDB-lite"/>
    </source>
</evidence>
<sequence>MDERISRLKTSIEAKTFAENARRLGQPALETHALKRAGELRAQEEGYRTPAQQAIAAALYAYEERQSESKGQSFRANRTRQMLNKHGSLAAAERMVLNKKPSTGYEVLEDAGLQELTFEAIIDRFPEEFSNAAITAARARLHHPSDSPELREEESTATSKRKPDADALSFLEGFRDQTSWFYATWMPNYRKAVETIRHSLSEGRPEDVFDKIWKTQDNSISHAGPGLLAFGEVDNLRPRLIQMLRDIDADGSPSHFDRIAVQFDEWKMQGLVSKIPWILIARAFAGIHPQLYHTTVGDAYQNSLMPWFASHTGFAIPRSRSWAVRAHALTEHLEDLGVFGSDYLARNIFPWFVHCQIDSSKFSKDISSDYAPPLGETSYLLAGAERVVSLRHNLVQAALLTSLRHEFSDCIVRAEHPTGTGGRADAVVRFPDGKLWLYEVKISDTAIAVVREAMGQLLEYAFRPKGLNASKLIVVGEPELDEGTERYLDRLRSDFNLSIEYQQILVP</sequence>
<dbReference type="Proteomes" id="UP001297361">
    <property type="component" value="Unassembled WGS sequence"/>
</dbReference>
<evidence type="ECO:0000313" key="3">
    <source>
        <dbReference type="Proteomes" id="UP001297361"/>
    </source>
</evidence>
<accession>A0AAJ2X513</accession>
<comment type="caution">
    <text evidence="2">The sequence shown here is derived from an EMBL/GenBank/DDBJ whole genome shotgun (WGS) entry which is preliminary data.</text>
</comment>
<protein>
    <submittedName>
        <fullName evidence="2">Uncharacterized protein</fullName>
    </submittedName>
</protein>
<feature type="compositionally biased region" description="Basic and acidic residues" evidence="1">
    <location>
        <begin position="143"/>
        <end position="154"/>
    </location>
</feature>